<comment type="caution">
    <text evidence="1">The sequence shown here is derived from an EMBL/GenBank/DDBJ whole genome shotgun (WGS) entry which is preliminary data.</text>
</comment>
<dbReference type="InterPro" id="IPR023296">
    <property type="entry name" value="Glyco_hydro_beta-prop_sf"/>
</dbReference>
<dbReference type="CDD" id="cd15482">
    <property type="entry name" value="Sialidase_non-viral"/>
    <property type="match status" value="1"/>
</dbReference>
<dbReference type="Gene3D" id="2.115.10.20">
    <property type="entry name" value="Glycosyl hydrolase domain, family 43"/>
    <property type="match status" value="2"/>
</dbReference>
<accession>A0A5M6CJA1</accession>
<dbReference type="EMBL" id="VWSH01000002">
    <property type="protein sequence ID" value="KAA5534530.1"/>
    <property type="molecule type" value="Genomic_DNA"/>
</dbReference>
<sequence length="503" mass="56057">MSTSIIDSTDLLVVFQTTDGSNQLMVSSYNNDEEEWSAEAPLISGLQACNPAIATYEGIFYVAYQPWSGKVVGQLYVAASEDGTTWTTNSNPVATNIGGFASTMTEFRDALYNIYQEINTGRLCIIYSNDGIEWSAPAYISNYITKTNPSVTVMDGVLYLVYQTPDSLQLVITTTEDCLNWTTPSPLFSGMQACNPSITSFEGKLYVAYQPWNQKVVGQLYVASYGNGINWQHSTAPIVPNMGGCAASIAVYNGTLEIVYQEMNTARLCITSSEDGSTWATWAYISDYATITLPAAKSTLRNEIRRKLEESGIVIKAKSQLPDPFQEDFFHTSPDADYNWEHYPSKVENGWGLTGIVNWQACETATDPALQPGTIFIFPGNRNTEEMYNKEYPNDGYQGQAMINGKSADPIYFQAPNKSGSLHGQLCNLIKPEGIDLIKFMQNFLGFAYDGQTLKMKFNSNALNSLWFYLYDTNKDTTVKKTFMFLSEDWELSLKGALDKYFQ</sequence>
<dbReference type="SUPFAM" id="SSF75005">
    <property type="entry name" value="Arabinanase/levansucrase/invertase"/>
    <property type="match status" value="2"/>
</dbReference>
<dbReference type="RefSeq" id="WP_150032210.1">
    <property type="nucleotide sequence ID" value="NZ_VWSH01000002.1"/>
</dbReference>
<organism evidence="1 2">
    <name type="scientific">Taibaiella lutea</name>
    <dbReference type="NCBI Taxonomy" id="2608001"/>
    <lineage>
        <taxon>Bacteria</taxon>
        <taxon>Pseudomonadati</taxon>
        <taxon>Bacteroidota</taxon>
        <taxon>Chitinophagia</taxon>
        <taxon>Chitinophagales</taxon>
        <taxon>Chitinophagaceae</taxon>
        <taxon>Taibaiella</taxon>
    </lineage>
</organism>
<dbReference type="Proteomes" id="UP000323632">
    <property type="component" value="Unassembled WGS sequence"/>
</dbReference>
<evidence type="ECO:0000313" key="2">
    <source>
        <dbReference type="Proteomes" id="UP000323632"/>
    </source>
</evidence>
<name>A0A5M6CJA1_9BACT</name>
<gene>
    <name evidence="1" type="ORF">F0919_07875</name>
</gene>
<protein>
    <submittedName>
        <fullName evidence="1">Uncharacterized protein</fullName>
    </submittedName>
</protein>
<keyword evidence="2" id="KW-1185">Reference proteome</keyword>
<proteinExistence type="predicted"/>
<reference evidence="1 2" key="1">
    <citation type="submission" date="2019-09" db="EMBL/GenBank/DDBJ databases">
        <title>Genome sequence and assembly of Taibaiella sp.</title>
        <authorList>
            <person name="Chhetri G."/>
        </authorList>
    </citation>
    <scope>NUCLEOTIDE SEQUENCE [LARGE SCALE GENOMIC DNA]</scope>
    <source>
        <strain evidence="1 2">KVB11</strain>
    </source>
</reference>
<dbReference type="AlphaFoldDB" id="A0A5M6CJA1"/>
<evidence type="ECO:0000313" key="1">
    <source>
        <dbReference type="EMBL" id="KAA5534530.1"/>
    </source>
</evidence>